<dbReference type="InterPro" id="IPR008949">
    <property type="entry name" value="Isoprenoid_synthase_dom_sf"/>
</dbReference>
<dbReference type="SUPFAM" id="SSF48239">
    <property type="entry name" value="Terpenoid cyclases/Protein prenyltransferases"/>
    <property type="match status" value="1"/>
</dbReference>
<dbReference type="InterPro" id="IPR005630">
    <property type="entry name" value="Terpene_synthase_metal-bd"/>
</dbReference>
<dbReference type="Pfam" id="PF01397">
    <property type="entry name" value="Terpene_synth"/>
    <property type="match status" value="1"/>
</dbReference>
<evidence type="ECO:0000259" key="6">
    <source>
        <dbReference type="Pfam" id="PF03936"/>
    </source>
</evidence>
<dbReference type="FunFam" id="1.10.600.10:FF:000007">
    <property type="entry name" value="Isoprene synthase, chloroplastic"/>
    <property type="match status" value="1"/>
</dbReference>
<dbReference type="SUPFAM" id="SSF48576">
    <property type="entry name" value="Terpenoid synthases"/>
    <property type="match status" value="1"/>
</dbReference>
<dbReference type="PANTHER" id="PTHR31225">
    <property type="entry name" value="OS04G0344100 PROTEIN-RELATED"/>
    <property type="match status" value="1"/>
</dbReference>
<keyword evidence="3" id="KW-0460">Magnesium</keyword>
<dbReference type="InterPro" id="IPR044814">
    <property type="entry name" value="Terpene_cyclase_plant_C1"/>
</dbReference>
<feature type="domain" description="Terpene synthase N-terminal" evidence="5">
    <location>
        <begin position="63"/>
        <end position="230"/>
    </location>
</feature>
<dbReference type="InterPro" id="IPR036965">
    <property type="entry name" value="Terpene_synth_N_sf"/>
</dbReference>
<dbReference type="InterPro" id="IPR050148">
    <property type="entry name" value="Terpene_synthase-like"/>
</dbReference>
<feature type="domain" description="Terpene synthase metal-binding" evidence="6">
    <location>
        <begin position="287"/>
        <end position="526"/>
    </location>
</feature>
<evidence type="ECO:0000256" key="3">
    <source>
        <dbReference type="ARBA" id="ARBA00022842"/>
    </source>
</evidence>
<dbReference type="Pfam" id="PF03936">
    <property type="entry name" value="Terpene_synth_C"/>
    <property type="match status" value="1"/>
</dbReference>
<dbReference type="PANTHER" id="PTHR31225:SF98">
    <property type="entry name" value="TERPENE SYNTHASE 9-RELATED"/>
    <property type="match status" value="1"/>
</dbReference>
<evidence type="ECO:0000256" key="2">
    <source>
        <dbReference type="ARBA" id="ARBA00022723"/>
    </source>
</evidence>
<protein>
    <submittedName>
        <fullName evidence="7">Terpene synthase</fullName>
    </submittedName>
</protein>
<dbReference type="Gene3D" id="1.10.600.10">
    <property type="entry name" value="Farnesyl Diphosphate Synthase"/>
    <property type="match status" value="1"/>
</dbReference>
<dbReference type="SFLD" id="SFLDG01019">
    <property type="entry name" value="Terpene_Cyclase_Like_1_C_Termi"/>
    <property type="match status" value="1"/>
</dbReference>
<organism evidence="7">
    <name type="scientific">Camellia sinensis</name>
    <name type="common">Tea plant</name>
    <name type="synonym">Thea sinensis</name>
    <dbReference type="NCBI Taxonomy" id="4442"/>
    <lineage>
        <taxon>Eukaryota</taxon>
        <taxon>Viridiplantae</taxon>
        <taxon>Streptophyta</taxon>
        <taxon>Embryophyta</taxon>
        <taxon>Tracheophyta</taxon>
        <taxon>Spermatophyta</taxon>
        <taxon>Magnoliopsida</taxon>
        <taxon>eudicotyledons</taxon>
        <taxon>Gunneridae</taxon>
        <taxon>Pentapetalae</taxon>
        <taxon>asterids</taxon>
        <taxon>Ericales</taxon>
        <taxon>Theaceae</taxon>
        <taxon>Camellia</taxon>
    </lineage>
</organism>
<dbReference type="GO" id="GO:0010333">
    <property type="term" value="F:terpene synthase activity"/>
    <property type="evidence" value="ECO:0007669"/>
    <property type="project" value="InterPro"/>
</dbReference>
<dbReference type="EMBL" id="KU892082">
    <property type="protein sequence ID" value="ANB66344.1"/>
    <property type="molecule type" value="mRNA"/>
</dbReference>
<dbReference type="InterPro" id="IPR034741">
    <property type="entry name" value="Terpene_cyclase-like_1_C"/>
</dbReference>
<dbReference type="InterPro" id="IPR001906">
    <property type="entry name" value="Terpene_synth_N"/>
</dbReference>
<dbReference type="FunFam" id="1.50.10.130:FF:000001">
    <property type="entry name" value="Isoprene synthase, chloroplastic"/>
    <property type="match status" value="1"/>
</dbReference>
<sequence length="607" mass="69848">MELVSSYHCPSSFTIVRRGMVFQPQQQWTITATQSPSSRLLIKITNKFQVNPRRSANYHPSIWDPKIIESINTPYTYELYGTKLEELNQETKRVLQSTRDHSSLLKLIDSMQRLGVSYHFEEEIEEAISDHVNPIVSGNLYTTALHFRLLRQRGYPINSDVFNKFKDGSGRFMDSLREDVAGLVSLYEATHLRMDGEDDFEEAYSFSTKQLNSSFGKMGIELGEQVKQSLEIPLHWRMPRLEARNSIDLCLMEDSMPSVLLKFAKLDYNLVQSVHQQEVQELSKWWRDLGFKEKLEFSRDRLMENYLRAMGIVFESQFSKCRKCLTKFVCILTAIDDMYDIYGSLDELELFTDAVNRWDLKAMEELPEYMKICYLAMFNFGNEIAYDVLKNHGLDILSYIKEQWTNLCRSYLVGARWFYSGYTPTLDEYLDNSWTSVGGPAAITHAYLMLGFPLTLDSLDGLKISSDTIYWASLITRLSDDLGTSKDEIERGDVAKSIHCCMIKEGVSEEEARDRIKALISFSWKKLNEATAKINHRHHPARFIVTMSLNMARTAQSIFQHGDGIGTSIGITKDRLTSLIVKPIPIPIQHVNHQAMLQEPNLLPVAM</sequence>
<evidence type="ECO:0000259" key="5">
    <source>
        <dbReference type="Pfam" id="PF01397"/>
    </source>
</evidence>
<accession>A0A167V6F3</accession>
<keyword evidence="4" id="KW-0456">Lyase</keyword>
<reference evidence="7" key="1">
    <citation type="submission" date="2016-02" db="EMBL/GenBank/DDBJ databases">
        <authorList>
            <person name="Wen L."/>
            <person name="He K."/>
            <person name="Yang H."/>
        </authorList>
    </citation>
    <scope>NUCLEOTIDE SEQUENCE</scope>
</reference>
<keyword evidence="2" id="KW-0479">Metal-binding</keyword>
<comment type="cofactor">
    <cofactor evidence="1">
        <name>Mg(2+)</name>
        <dbReference type="ChEBI" id="CHEBI:18420"/>
    </cofactor>
</comment>
<dbReference type="GO" id="GO:0016102">
    <property type="term" value="P:diterpenoid biosynthetic process"/>
    <property type="evidence" value="ECO:0007669"/>
    <property type="project" value="InterPro"/>
</dbReference>
<dbReference type="GO" id="GO:0000287">
    <property type="term" value="F:magnesium ion binding"/>
    <property type="evidence" value="ECO:0007669"/>
    <property type="project" value="InterPro"/>
</dbReference>
<dbReference type="InterPro" id="IPR008930">
    <property type="entry name" value="Terpenoid_cyclase/PrenylTrfase"/>
</dbReference>
<dbReference type="AlphaFoldDB" id="A0A167V6F3"/>
<evidence type="ECO:0000313" key="7">
    <source>
        <dbReference type="EMBL" id="ANB66344.1"/>
    </source>
</evidence>
<dbReference type="Gene3D" id="1.50.10.130">
    <property type="entry name" value="Terpene synthase, N-terminal domain"/>
    <property type="match status" value="1"/>
</dbReference>
<dbReference type="SFLD" id="SFLDS00005">
    <property type="entry name" value="Isoprenoid_Synthase_Type_I"/>
    <property type="match status" value="1"/>
</dbReference>
<dbReference type="CDD" id="cd00684">
    <property type="entry name" value="Terpene_cyclase_plant_C1"/>
    <property type="match status" value="1"/>
</dbReference>
<name>A0A167V6F3_CAMSI</name>
<proteinExistence type="evidence at transcript level"/>
<evidence type="ECO:0000256" key="4">
    <source>
        <dbReference type="ARBA" id="ARBA00023239"/>
    </source>
</evidence>
<gene>
    <name evidence="7" type="primary">TPS5</name>
</gene>
<evidence type="ECO:0000256" key="1">
    <source>
        <dbReference type="ARBA" id="ARBA00001946"/>
    </source>
</evidence>